<reference evidence="2 3" key="1">
    <citation type="submission" date="2016-04" db="EMBL/GenBank/DDBJ databases">
        <title>Draft genome sequence of freshwater magnetotactic bacteria Magnetospirillum marisnigri SP-1 and Magnetospirillum moscoviense BB-1.</title>
        <authorList>
            <person name="Koziaeva V."/>
            <person name="Dziuba M.V."/>
            <person name="Ivanov T.M."/>
            <person name="Kuznetsov B."/>
            <person name="Grouzdev D.S."/>
        </authorList>
    </citation>
    <scope>NUCLEOTIDE SEQUENCE [LARGE SCALE GENOMIC DNA]</scope>
    <source>
        <strain evidence="2 3">SP-1</strain>
    </source>
</reference>
<dbReference type="PANTHER" id="PTHR30050">
    <property type="entry name" value="CHROMOSOMAL REPLICATION INITIATOR PROTEIN DNAA"/>
    <property type="match status" value="1"/>
</dbReference>
<feature type="domain" description="Hda lid" evidence="1">
    <location>
        <begin position="159"/>
        <end position="219"/>
    </location>
</feature>
<dbReference type="PANTHER" id="PTHR30050:SF5">
    <property type="entry name" value="DNAA REGULATORY INACTIVATOR HDA"/>
    <property type="match status" value="1"/>
</dbReference>
<dbReference type="GO" id="GO:0005886">
    <property type="term" value="C:plasma membrane"/>
    <property type="evidence" value="ECO:0007669"/>
    <property type="project" value="TreeGrafter"/>
</dbReference>
<keyword evidence="3" id="KW-1185">Reference proteome</keyword>
<sequence>MNGAQLPLDLGHVTALAEDDFLPAPCNAEALAWLERWPHWSGRVLAIHGPEGCGKTHLAHLFAARTGGVILPAHRLAVDMAPRLLEAAPTLALEDCDGGELDEDALFHLINLVREQRAFLLLSGRLAPARWPVVLPDLRSRLNALPVASIGAPDDAVLAAVLVKQFADRQIKVGEGVVSYLLGRMDRSFAACARLVERLDKASLAEHRAVTVALVRKVLEREVEHGSGTGGP</sequence>
<dbReference type="OrthoDB" id="7390113at2"/>
<dbReference type="STRING" id="1285242.A6A04_17500"/>
<gene>
    <name evidence="2" type="ORF">A6A04_17500</name>
</gene>
<name>A0A178MRN8_9PROT</name>
<dbReference type="Gene3D" id="3.40.50.300">
    <property type="entry name" value="P-loop containing nucleotide triphosphate hydrolases"/>
    <property type="match status" value="1"/>
</dbReference>
<dbReference type="AlphaFoldDB" id="A0A178MRN8"/>
<proteinExistence type="predicted"/>
<organism evidence="2 3">
    <name type="scientific">Paramagnetospirillum marisnigri</name>
    <dbReference type="NCBI Taxonomy" id="1285242"/>
    <lineage>
        <taxon>Bacteria</taxon>
        <taxon>Pseudomonadati</taxon>
        <taxon>Pseudomonadota</taxon>
        <taxon>Alphaproteobacteria</taxon>
        <taxon>Rhodospirillales</taxon>
        <taxon>Magnetospirillaceae</taxon>
        <taxon>Paramagnetospirillum</taxon>
    </lineage>
</organism>
<dbReference type="GO" id="GO:0003688">
    <property type="term" value="F:DNA replication origin binding"/>
    <property type="evidence" value="ECO:0007669"/>
    <property type="project" value="TreeGrafter"/>
</dbReference>
<dbReference type="InterPro" id="IPR055199">
    <property type="entry name" value="Hda_lid"/>
</dbReference>
<evidence type="ECO:0000259" key="1">
    <source>
        <dbReference type="Pfam" id="PF22688"/>
    </source>
</evidence>
<evidence type="ECO:0000313" key="2">
    <source>
        <dbReference type="EMBL" id="OAN50745.1"/>
    </source>
</evidence>
<dbReference type="InterPro" id="IPR027417">
    <property type="entry name" value="P-loop_NTPase"/>
</dbReference>
<comment type="caution">
    <text evidence="2">The sequence shown here is derived from an EMBL/GenBank/DDBJ whole genome shotgun (WGS) entry which is preliminary data.</text>
</comment>
<dbReference type="Proteomes" id="UP000078428">
    <property type="component" value="Unassembled WGS sequence"/>
</dbReference>
<dbReference type="EMBL" id="LWQT01000050">
    <property type="protein sequence ID" value="OAN50745.1"/>
    <property type="molecule type" value="Genomic_DNA"/>
</dbReference>
<dbReference type="Pfam" id="PF22688">
    <property type="entry name" value="Hda_lid"/>
    <property type="match status" value="1"/>
</dbReference>
<dbReference type="Gene3D" id="1.10.8.60">
    <property type="match status" value="1"/>
</dbReference>
<accession>A0A178MRN8</accession>
<evidence type="ECO:0000313" key="3">
    <source>
        <dbReference type="Proteomes" id="UP000078428"/>
    </source>
</evidence>
<protein>
    <submittedName>
        <fullName evidence="2">DNA replication protein</fullName>
    </submittedName>
</protein>
<dbReference type="GO" id="GO:0006270">
    <property type="term" value="P:DNA replication initiation"/>
    <property type="evidence" value="ECO:0007669"/>
    <property type="project" value="TreeGrafter"/>
</dbReference>
<dbReference type="RefSeq" id="WP_068492052.1">
    <property type="nucleotide sequence ID" value="NZ_LWQT01000050.1"/>
</dbReference>
<dbReference type="SUPFAM" id="SSF52540">
    <property type="entry name" value="P-loop containing nucleoside triphosphate hydrolases"/>
    <property type="match status" value="1"/>
</dbReference>